<comment type="caution">
    <text evidence="1">The sequence shown here is derived from an EMBL/GenBank/DDBJ whole genome shotgun (WGS) entry which is preliminary data.</text>
</comment>
<evidence type="ECO:0000313" key="2">
    <source>
        <dbReference type="Proteomes" id="UP000078292"/>
    </source>
</evidence>
<proteinExistence type="predicted"/>
<evidence type="ECO:0000313" key="1">
    <source>
        <dbReference type="EMBL" id="OAV60209.1"/>
    </source>
</evidence>
<gene>
    <name evidence="1" type="ORF">A6F49_12540</name>
</gene>
<dbReference type="STRING" id="1837282.A6F49_12540"/>
<reference evidence="1 2" key="1">
    <citation type="submission" date="2016-04" db="EMBL/GenBank/DDBJ databases">
        <title>First whole genome shotgun sequence of the bacterium Enteractinococcus sp. strain UASWS1574.</title>
        <authorList>
            <person name="Crovadore J."/>
            <person name="Chablais R."/>
            <person name="Lefort F."/>
        </authorList>
    </citation>
    <scope>NUCLEOTIDE SEQUENCE [LARGE SCALE GENOMIC DNA]</scope>
    <source>
        <strain evidence="1 2">UASWS1574</strain>
    </source>
</reference>
<accession>A0A1B7LY36</accession>
<dbReference type="EMBL" id="LXEY01000020">
    <property type="protein sequence ID" value="OAV60209.1"/>
    <property type="molecule type" value="Genomic_DNA"/>
</dbReference>
<sequence>MTISIMTEATIAVVVCFGLACDGSAEGLVEVVVRLIWLVYPRMVFYDSRQVLLDDAKVGREEMTQPGTRVASPARSLGE</sequence>
<dbReference type="AlphaFoldDB" id="A0A1B7LY36"/>
<organism evidence="1 2">
    <name type="scientific">Enteractinococcus helveticum</name>
    <dbReference type="NCBI Taxonomy" id="1837282"/>
    <lineage>
        <taxon>Bacteria</taxon>
        <taxon>Bacillati</taxon>
        <taxon>Actinomycetota</taxon>
        <taxon>Actinomycetes</taxon>
        <taxon>Micrococcales</taxon>
        <taxon>Micrococcaceae</taxon>
    </lineage>
</organism>
<protein>
    <submittedName>
        <fullName evidence="1">Uncharacterized protein</fullName>
    </submittedName>
</protein>
<keyword evidence="2" id="KW-1185">Reference proteome</keyword>
<name>A0A1B7LY36_9MICC</name>
<dbReference type="Proteomes" id="UP000078292">
    <property type="component" value="Unassembled WGS sequence"/>
</dbReference>